<organism evidence="5 6">
    <name type="scientific">Myroides odoratus</name>
    <name type="common">Flavobacterium odoratum</name>
    <dbReference type="NCBI Taxonomy" id="256"/>
    <lineage>
        <taxon>Bacteria</taxon>
        <taxon>Pseudomonadati</taxon>
        <taxon>Bacteroidota</taxon>
        <taxon>Flavobacteriia</taxon>
        <taxon>Flavobacteriales</taxon>
        <taxon>Flavobacteriaceae</taxon>
        <taxon>Myroides</taxon>
    </lineage>
</organism>
<dbReference type="InterPro" id="IPR018060">
    <property type="entry name" value="HTH_AraC"/>
</dbReference>
<dbReference type="EMBL" id="UGQL01000001">
    <property type="protein sequence ID" value="STZ26931.1"/>
    <property type="molecule type" value="Genomic_DNA"/>
</dbReference>
<dbReference type="PROSITE" id="PS01124">
    <property type="entry name" value="HTH_ARAC_FAMILY_2"/>
    <property type="match status" value="1"/>
</dbReference>
<name>A0A378RKX2_MYROD</name>
<evidence type="ECO:0000313" key="5">
    <source>
        <dbReference type="EMBL" id="STZ26931.1"/>
    </source>
</evidence>
<sequence>MSKRTNYIPLNPISHAFFDGIHLGTASTEELQDLNLELEATNEGIAQPHRDDHHFFIVLEHGDACIEVDFVRYTLQQGTIIYIHPGQVHHLLSFHEARIHYLAIDTEHIQENYLSVLQDNIPLIPIQVESQDVLLLVETLKLCIQFAEHKNEKFYFSFLKNGCNAFIGLVLSAYFKKIKQEIKSSRYEIVTKSFKAKLEEQFEKHKSPKYYAEQQNLSVAYLNECIKNTTGHSVSYHIQQRIVLQAKRMLRYSNQTVKEIAFALGYEDYPYFTRLFKKAAGVSAVAFRNKNNE</sequence>
<reference evidence="5 6" key="1">
    <citation type="submission" date="2018-06" db="EMBL/GenBank/DDBJ databases">
        <authorList>
            <consortium name="Pathogen Informatics"/>
            <person name="Doyle S."/>
        </authorList>
    </citation>
    <scope>NUCLEOTIDE SEQUENCE [LARGE SCALE GENOMIC DNA]</scope>
    <source>
        <strain evidence="5 6">NCTC11179</strain>
    </source>
</reference>
<evidence type="ECO:0000256" key="2">
    <source>
        <dbReference type="ARBA" id="ARBA00023125"/>
    </source>
</evidence>
<dbReference type="AlphaFoldDB" id="A0A378RKX2"/>
<dbReference type="InterPro" id="IPR037923">
    <property type="entry name" value="HTH-like"/>
</dbReference>
<dbReference type="Pfam" id="PF12833">
    <property type="entry name" value="HTH_18"/>
    <property type="match status" value="1"/>
</dbReference>
<keyword evidence="1" id="KW-0805">Transcription regulation</keyword>
<accession>A0A378RKX2</accession>
<dbReference type="RefSeq" id="WP_115089969.1">
    <property type="nucleotide sequence ID" value="NZ_CP068107.1"/>
</dbReference>
<dbReference type="InterPro" id="IPR009057">
    <property type="entry name" value="Homeodomain-like_sf"/>
</dbReference>
<evidence type="ECO:0000259" key="4">
    <source>
        <dbReference type="PROSITE" id="PS01124"/>
    </source>
</evidence>
<dbReference type="SMART" id="SM00342">
    <property type="entry name" value="HTH_ARAC"/>
    <property type="match status" value="1"/>
</dbReference>
<evidence type="ECO:0000256" key="1">
    <source>
        <dbReference type="ARBA" id="ARBA00023015"/>
    </source>
</evidence>
<proteinExistence type="predicted"/>
<dbReference type="Proteomes" id="UP000255024">
    <property type="component" value="Unassembled WGS sequence"/>
</dbReference>
<dbReference type="PANTHER" id="PTHR43280">
    <property type="entry name" value="ARAC-FAMILY TRANSCRIPTIONAL REGULATOR"/>
    <property type="match status" value="1"/>
</dbReference>
<keyword evidence="3" id="KW-0804">Transcription</keyword>
<dbReference type="GO" id="GO:0043565">
    <property type="term" value="F:sequence-specific DNA binding"/>
    <property type="evidence" value="ECO:0007669"/>
    <property type="project" value="InterPro"/>
</dbReference>
<dbReference type="InterPro" id="IPR014710">
    <property type="entry name" value="RmlC-like_jellyroll"/>
</dbReference>
<feature type="domain" description="HTH araC/xylS-type" evidence="4">
    <location>
        <begin position="192"/>
        <end position="290"/>
    </location>
</feature>
<dbReference type="SUPFAM" id="SSF46689">
    <property type="entry name" value="Homeodomain-like"/>
    <property type="match status" value="1"/>
</dbReference>
<keyword evidence="2" id="KW-0238">DNA-binding</keyword>
<dbReference type="Pfam" id="PF02311">
    <property type="entry name" value="AraC_binding"/>
    <property type="match status" value="1"/>
</dbReference>
<gene>
    <name evidence="5" type="primary">btr_2</name>
    <name evidence="5" type="ORF">NCTC11179_00458</name>
</gene>
<dbReference type="InterPro" id="IPR003313">
    <property type="entry name" value="AraC-bd"/>
</dbReference>
<dbReference type="SUPFAM" id="SSF51215">
    <property type="entry name" value="Regulatory protein AraC"/>
    <property type="match status" value="1"/>
</dbReference>
<keyword evidence="6" id="KW-1185">Reference proteome</keyword>
<dbReference type="Gene3D" id="1.10.10.60">
    <property type="entry name" value="Homeodomain-like"/>
    <property type="match status" value="1"/>
</dbReference>
<dbReference type="PANTHER" id="PTHR43280:SF32">
    <property type="entry name" value="TRANSCRIPTIONAL REGULATORY PROTEIN"/>
    <property type="match status" value="1"/>
</dbReference>
<protein>
    <submittedName>
        <fullName evidence="5">Bacillibactin transport regulator</fullName>
    </submittedName>
</protein>
<dbReference type="GO" id="GO:0003700">
    <property type="term" value="F:DNA-binding transcription factor activity"/>
    <property type="evidence" value="ECO:0007669"/>
    <property type="project" value="InterPro"/>
</dbReference>
<evidence type="ECO:0000313" key="6">
    <source>
        <dbReference type="Proteomes" id="UP000255024"/>
    </source>
</evidence>
<dbReference type="Gene3D" id="2.60.120.10">
    <property type="entry name" value="Jelly Rolls"/>
    <property type="match status" value="1"/>
</dbReference>
<evidence type="ECO:0000256" key="3">
    <source>
        <dbReference type="ARBA" id="ARBA00023163"/>
    </source>
</evidence>